<dbReference type="Proteomes" id="UP001054252">
    <property type="component" value="Unassembled WGS sequence"/>
</dbReference>
<accession>A0AAV5MBL2</accession>
<comment type="caution">
    <text evidence="3">The sequence shown here is derived from an EMBL/GenBank/DDBJ whole genome shotgun (WGS) entry which is preliminary data.</text>
</comment>
<evidence type="ECO:0000259" key="2">
    <source>
        <dbReference type="SMART" id="SM00256"/>
    </source>
</evidence>
<keyword evidence="4" id="KW-1185">Reference proteome</keyword>
<dbReference type="PANTHER" id="PTHR31672">
    <property type="entry name" value="BNACNNG10540D PROTEIN"/>
    <property type="match status" value="1"/>
</dbReference>
<feature type="region of interest" description="Disordered" evidence="1">
    <location>
        <begin position="19"/>
        <end position="72"/>
    </location>
</feature>
<dbReference type="SUPFAM" id="SSF50965">
    <property type="entry name" value="Galactose oxidase, central domain"/>
    <property type="match status" value="1"/>
</dbReference>
<feature type="domain" description="F-box" evidence="2">
    <location>
        <begin position="75"/>
        <end position="115"/>
    </location>
</feature>
<protein>
    <recommendedName>
        <fullName evidence="2">F-box domain-containing protein</fullName>
    </recommendedName>
</protein>
<dbReference type="InterPro" id="IPR006527">
    <property type="entry name" value="F-box-assoc_dom_typ1"/>
</dbReference>
<dbReference type="InterPro" id="IPR001810">
    <property type="entry name" value="F-box_dom"/>
</dbReference>
<reference evidence="3 4" key="1">
    <citation type="journal article" date="2021" name="Commun. Biol.">
        <title>The genome of Shorea leprosula (Dipterocarpaceae) highlights the ecological relevance of drought in aseasonal tropical rainforests.</title>
        <authorList>
            <person name="Ng K.K.S."/>
            <person name="Kobayashi M.J."/>
            <person name="Fawcett J.A."/>
            <person name="Hatakeyama M."/>
            <person name="Paape T."/>
            <person name="Ng C.H."/>
            <person name="Ang C.C."/>
            <person name="Tnah L.H."/>
            <person name="Lee C.T."/>
            <person name="Nishiyama T."/>
            <person name="Sese J."/>
            <person name="O'Brien M.J."/>
            <person name="Copetti D."/>
            <person name="Mohd Noor M.I."/>
            <person name="Ong R.C."/>
            <person name="Putra M."/>
            <person name="Sireger I.Z."/>
            <person name="Indrioko S."/>
            <person name="Kosugi Y."/>
            <person name="Izuno A."/>
            <person name="Isagi Y."/>
            <person name="Lee S.L."/>
            <person name="Shimizu K.K."/>
        </authorList>
    </citation>
    <scope>NUCLEOTIDE SEQUENCE [LARGE SCALE GENOMIC DNA]</scope>
    <source>
        <strain evidence="3">214</strain>
    </source>
</reference>
<name>A0AAV5MBL2_9ROSI</name>
<dbReference type="InterPro" id="IPR050796">
    <property type="entry name" value="SCF_F-box_component"/>
</dbReference>
<gene>
    <name evidence="3" type="ORF">SLEP1_g53225</name>
</gene>
<sequence>MIILNACQALYGDCNPFSPSTSGKTPATPPNPNPKIKSRRTNFTSEISTTICNSPSFTPKRRKKNPVTNPQQTQFPPDLIEVILLRLGVKSLLRFKCLSKQWFFLLSNQQFITRHLKIQTSICTHQEFIVQSSNDSDFAIGTRNANADKILFLLLETNYLQVQPSEKIASFLGHCNGLVSAHLFCKETDRSSIVVWNPSTKEQRRFPIPQCRQKNFERFGFGYDSISDDYKLVVATSALSGRKLDKVQCLSLKTGLWKTTQPDAGYLFDLSGAATESKHVNGRIYWLIDRERRPDCGIATFDLATDRMEEEESLSWILSNDFKIYAALELIGDSLCLVVSPDEVTYDMWMMEENLVTHAKFWTKLFRVQSTDGNFNAPLDDETNRDVMSPVCFTRNNKVLIFWHDRHEYALYDPNDQSVNKVAEFGNPIVRSWPVSPCVESLVTLGR</sequence>
<dbReference type="InterPro" id="IPR036047">
    <property type="entry name" value="F-box-like_dom_sf"/>
</dbReference>
<dbReference type="EMBL" id="BPVZ01000204">
    <property type="protein sequence ID" value="GKV46226.1"/>
    <property type="molecule type" value="Genomic_DNA"/>
</dbReference>
<evidence type="ECO:0000256" key="1">
    <source>
        <dbReference type="SAM" id="MobiDB-lite"/>
    </source>
</evidence>
<dbReference type="SMART" id="SM00256">
    <property type="entry name" value="FBOX"/>
    <property type="match status" value="1"/>
</dbReference>
<feature type="compositionally biased region" description="Polar residues" evidence="1">
    <location>
        <begin position="41"/>
        <end position="57"/>
    </location>
</feature>
<evidence type="ECO:0000313" key="4">
    <source>
        <dbReference type="Proteomes" id="UP001054252"/>
    </source>
</evidence>
<evidence type="ECO:0000313" key="3">
    <source>
        <dbReference type="EMBL" id="GKV46226.1"/>
    </source>
</evidence>
<dbReference type="Pfam" id="PF07734">
    <property type="entry name" value="FBA_1"/>
    <property type="match status" value="1"/>
</dbReference>
<dbReference type="AlphaFoldDB" id="A0AAV5MBL2"/>
<dbReference type="NCBIfam" id="TIGR01640">
    <property type="entry name" value="F_box_assoc_1"/>
    <property type="match status" value="1"/>
</dbReference>
<dbReference type="PANTHER" id="PTHR31672:SF13">
    <property type="entry name" value="F-BOX PROTEIN CPR30-LIKE"/>
    <property type="match status" value="1"/>
</dbReference>
<organism evidence="3 4">
    <name type="scientific">Rubroshorea leprosula</name>
    <dbReference type="NCBI Taxonomy" id="152421"/>
    <lineage>
        <taxon>Eukaryota</taxon>
        <taxon>Viridiplantae</taxon>
        <taxon>Streptophyta</taxon>
        <taxon>Embryophyta</taxon>
        <taxon>Tracheophyta</taxon>
        <taxon>Spermatophyta</taxon>
        <taxon>Magnoliopsida</taxon>
        <taxon>eudicotyledons</taxon>
        <taxon>Gunneridae</taxon>
        <taxon>Pentapetalae</taxon>
        <taxon>rosids</taxon>
        <taxon>malvids</taxon>
        <taxon>Malvales</taxon>
        <taxon>Dipterocarpaceae</taxon>
        <taxon>Rubroshorea</taxon>
    </lineage>
</organism>
<dbReference type="InterPro" id="IPR017451">
    <property type="entry name" value="F-box-assoc_interact_dom"/>
</dbReference>
<dbReference type="InterPro" id="IPR011043">
    <property type="entry name" value="Gal_Oxase/kelch_b-propeller"/>
</dbReference>
<dbReference type="Pfam" id="PF00646">
    <property type="entry name" value="F-box"/>
    <property type="match status" value="1"/>
</dbReference>
<dbReference type="SUPFAM" id="SSF81383">
    <property type="entry name" value="F-box domain"/>
    <property type="match status" value="1"/>
</dbReference>
<proteinExistence type="predicted"/>